<dbReference type="InterPro" id="IPR000086">
    <property type="entry name" value="NUDIX_hydrolase_dom"/>
</dbReference>
<name>A0A955LKF9_UNCKA</name>
<dbReference type="SUPFAM" id="SSF55811">
    <property type="entry name" value="Nudix"/>
    <property type="match status" value="1"/>
</dbReference>
<evidence type="ECO:0000313" key="4">
    <source>
        <dbReference type="EMBL" id="MCA9392043.1"/>
    </source>
</evidence>
<evidence type="ECO:0000256" key="1">
    <source>
        <dbReference type="ARBA" id="ARBA00001946"/>
    </source>
</evidence>
<sequence length="146" mass="16361">MANEEIFHIGVKALIRNNDGNILLLKVNPEVLKNNQHGVYWDIPGGRIQKGQDAASALSRELLEELGLAEFREPELLSAVISSLRIPVHNGDVGLALFVYTVKIEKNISISLSNEHTEYNWFPPREAAEKLAVKYPQEFTELVGKL</sequence>
<evidence type="ECO:0000256" key="2">
    <source>
        <dbReference type="ARBA" id="ARBA00022801"/>
    </source>
</evidence>
<proteinExistence type="predicted"/>
<dbReference type="Pfam" id="PF00293">
    <property type="entry name" value="NUDIX"/>
    <property type="match status" value="1"/>
</dbReference>
<dbReference type="PROSITE" id="PS51462">
    <property type="entry name" value="NUDIX"/>
    <property type="match status" value="1"/>
</dbReference>
<dbReference type="PRINTS" id="PR00502">
    <property type="entry name" value="NUDIXFAMILY"/>
</dbReference>
<gene>
    <name evidence="4" type="ORF">KC614_02450</name>
</gene>
<accession>A0A955LKF9</accession>
<reference evidence="4" key="2">
    <citation type="journal article" date="2021" name="Microbiome">
        <title>Successional dynamics and alternative stable states in a saline activated sludge microbial community over 9 years.</title>
        <authorList>
            <person name="Wang Y."/>
            <person name="Ye J."/>
            <person name="Ju F."/>
            <person name="Liu L."/>
            <person name="Boyd J.A."/>
            <person name="Deng Y."/>
            <person name="Parks D.H."/>
            <person name="Jiang X."/>
            <person name="Yin X."/>
            <person name="Woodcroft B.J."/>
            <person name="Tyson G.W."/>
            <person name="Hugenholtz P."/>
            <person name="Polz M.F."/>
            <person name="Zhang T."/>
        </authorList>
    </citation>
    <scope>NUCLEOTIDE SEQUENCE</scope>
    <source>
        <strain evidence="4">HKST-UBA03</strain>
    </source>
</reference>
<keyword evidence="2 4" id="KW-0378">Hydrolase</keyword>
<reference evidence="4" key="1">
    <citation type="submission" date="2020-04" db="EMBL/GenBank/DDBJ databases">
        <authorList>
            <person name="Zhang T."/>
        </authorList>
    </citation>
    <scope>NUCLEOTIDE SEQUENCE</scope>
    <source>
        <strain evidence="4">HKST-UBA03</strain>
    </source>
</reference>
<comment type="cofactor">
    <cofactor evidence="1">
        <name>Mg(2+)</name>
        <dbReference type="ChEBI" id="CHEBI:18420"/>
    </cofactor>
</comment>
<evidence type="ECO:0000313" key="5">
    <source>
        <dbReference type="Proteomes" id="UP000751518"/>
    </source>
</evidence>
<dbReference type="Gene3D" id="3.90.79.10">
    <property type="entry name" value="Nucleoside Triphosphate Pyrophosphohydrolase"/>
    <property type="match status" value="1"/>
</dbReference>
<dbReference type="PANTHER" id="PTHR43046">
    <property type="entry name" value="GDP-MANNOSE MANNOSYL HYDROLASE"/>
    <property type="match status" value="1"/>
</dbReference>
<dbReference type="EMBL" id="JAGQKZ010000016">
    <property type="protein sequence ID" value="MCA9392043.1"/>
    <property type="molecule type" value="Genomic_DNA"/>
</dbReference>
<feature type="domain" description="Nudix hydrolase" evidence="3">
    <location>
        <begin position="6"/>
        <end position="145"/>
    </location>
</feature>
<dbReference type="Proteomes" id="UP000751518">
    <property type="component" value="Unassembled WGS sequence"/>
</dbReference>
<evidence type="ECO:0000259" key="3">
    <source>
        <dbReference type="PROSITE" id="PS51462"/>
    </source>
</evidence>
<dbReference type="GO" id="GO:0016787">
    <property type="term" value="F:hydrolase activity"/>
    <property type="evidence" value="ECO:0007669"/>
    <property type="project" value="UniProtKB-KW"/>
</dbReference>
<dbReference type="PANTHER" id="PTHR43046:SF14">
    <property type="entry name" value="MUTT_NUDIX FAMILY PROTEIN"/>
    <property type="match status" value="1"/>
</dbReference>
<dbReference type="InterPro" id="IPR015797">
    <property type="entry name" value="NUDIX_hydrolase-like_dom_sf"/>
</dbReference>
<dbReference type="AlphaFoldDB" id="A0A955LKF9"/>
<comment type="caution">
    <text evidence="4">The sequence shown here is derived from an EMBL/GenBank/DDBJ whole genome shotgun (WGS) entry which is preliminary data.</text>
</comment>
<dbReference type="InterPro" id="IPR020476">
    <property type="entry name" value="Nudix_hydrolase"/>
</dbReference>
<protein>
    <submittedName>
        <fullName evidence="4">NUDIX hydrolase</fullName>
    </submittedName>
</protein>
<organism evidence="4 5">
    <name type="scientific">candidate division WWE3 bacterium</name>
    <dbReference type="NCBI Taxonomy" id="2053526"/>
    <lineage>
        <taxon>Bacteria</taxon>
        <taxon>Katanobacteria</taxon>
    </lineage>
</organism>